<name>A0A6G1HEV6_9PEZI</name>
<dbReference type="Gene3D" id="6.10.280.100">
    <property type="match status" value="1"/>
</dbReference>
<evidence type="ECO:0008006" key="4">
    <source>
        <dbReference type="Google" id="ProtNLM"/>
    </source>
</evidence>
<feature type="compositionally biased region" description="Basic and acidic residues" evidence="1">
    <location>
        <begin position="1"/>
        <end position="18"/>
    </location>
</feature>
<accession>A0A6G1HEV6</accession>
<keyword evidence="3" id="KW-1185">Reference proteome</keyword>
<protein>
    <recommendedName>
        <fullName evidence="4">Chaperone/heat shock protein Hsp12</fullName>
    </recommendedName>
</protein>
<organism evidence="2 3">
    <name type="scientific">Aulographum hederae CBS 113979</name>
    <dbReference type="NCBI Taxonomy" id="1176131"/>
    <lineage>
        <taxon>Eukaryota</taxon>
        <taxon>Fungi</taxon>
        <taxon>Dikarya</taxon>
        <taxon>Ascomycota</taxon>
        <taxon>Pezizomycotina</taxon>
        <taxon>Dothideomycetes</taxon>
        <taxon>Pleosporomycetidae</taxon>
        <taxon>Aulographales</taxon>
        <taxon>Aulographaceae</taxon>
    </lineage>
</organism>
<evidence type="ECO:0000313" key="3">
    <source>
        <dbReference type="Proteomes" id="UP000800041"/>
    </source>
</evidence>
<feature type="compositionally biased region" description="Polar residues" evidence="1">
    <location>
        <begin position="76"/>
        <end position="90"/>
    </location>
</feature>
<dbReference type="EMBL" id="ML977139">
    <property type="protein sequence ID" value="KAF1991614.1"/>
    <property type="molecule type" value="Genomic_DNA"/>
</dbReference>
<sequence length="98" mass="9793">MSDSMRKGLGDQAAEKITPDSQKSTLDKASETATGLGDKAAGAVQPDSEKSTSQKAGDSVRSGTDDASSEGKSMLGSAQDTLGNAANSASDALGLNKK</sequence>
<dbReference type="Pfam" id="PF04119">
    <property type="entry name" value="HSP9_HSP12"/>
    <property type="match status" value="1"/>
</dbReference>
<dbReference type="Proteomes" id="UP000800041">
    <property type="component" value="Unassembled WGS sequence"/>
</dbReference>
<dbReference type="InterPro" id="IPR007250">
    <property type="entry name" value="HSP9_HSP12"/>
</dbReference>
<evidence type="ECO:0000256" key="1">
    <source>
        <dbReference type="SAM" id="MobiDB-lite"/>
    </source>
</evidence>
<dbReference type="PIRSF" id="PIRSF002590">
    <property type="entry name" value="HSP9/HSP12_fun"/>
    <property type="match status" value="1"/>
</dbReference>
<feature type="compositionally biased region" description="Polar residues" evidence="1">
    <location>
        <begin position="53"/>
        <end position="66"/>
    </location>
</feature>
<dbReference type="OrthoDB" id="2348401at2759"/>
<feature type="region of interest" description="Disordered" evidence="1">
    <location>
        <begin position="1"/>
        <end position="98"/>
    </location>
</feature>
<gene>
    <name evidence="2" type="ORF">K402DRAFT_389019</name>
</gene>
<dbReference type="AlphaFoldDB" id="A0A6G1HEV6"/>
<evidence type="ECO:0000313" key="2">
    <source>
        <dbReference type="EMBL" id="KAF1991614.1"/>
    </source>
</evidence>
<proteinExistence type="predicted"/>
<reference evidence="2" key="1">
    <citation type="journal article" date="2020" name="Stud. Mycol.">
        <title>101 Dothideomycetes genomes: a test case for predicting lifestyles and emergence of pathogens.</title>
        <authorList>
            <person name="Haridas S."/>
            <person name="Albert R."/>
            <person name="Binder M."/>
            <person name="Bloem J."/>
            <person name="Labutti K."/>
            <person name="Salamov A."/>
            <person name="Andreopoulos B."/>
            <person name="Baker S."/>
            <person name="Barry K."/>
            <person name="Bills G."/>
            <person name="Bluhm B."/>
            <person name="Cannon C."/>
            <person name="Castanera R."/>
            <person name="Culley D."/>
            <person name="Daum C."/>
            <person name="Ezra D."/>
            <person name="Gonzalez J."/>
            <person name="Henrissat B."/>
            <person name="Kuo A."/>
            <person name="Liang C."/>
            <person name="Lipzen A."/>
            <person name="Lutzoni F."/>
            <person name="Magnuson J."/>
            <person name="Mondo S."/>
            <person name="Nolan M."/>
            <person name="Ohm R."/>
            <person name="Pangilinan J."/>
            <person name="Park H.-J."/>
            <person name="Ramirez L."/>
            <person name="Alfaro M."/>
            <person name="Sun H."/>
            <person name="Tritt A."/>
            <person name="Yoshinaga Y."/>
            <person name="Zwiers L.-H."/>
            <person name="Turgeon B."/>
            <person name="Goodwin S."/>
            <person name="Spatafora J."/>
            <person name="Crous P."/>
            <person name="Grigoriev I."/>
        </authorList>
    </citation>
    <scope>NUCLEOTIDE SEQUENCE</scope>
    <source>
        <strain evidence="2">CBS 113979</strain>
    </source>
</reference>